<sequence length="338" mass="38311">MSRIEDMMQKMMEKFDLTDENVKEMQNDLSSISQKVDAHAVSIKQIKQQMNQLSTTVNPRQPGTLPSNTIQNLKNDGHGMAVTTRGGKQTIDGYLCRLRLKLWLKKMMMRLRLLEKALEKMPGYGKFMKDLVTKKRVISFEDDDRLQHCSVIAMRSLVQKKEDPGAFTIPCTIGLLNFAKALCDLGASINLMPLSIYKKFGLEAPKSTAMRLLMADRNVKRSIGVLQDVLVKVESFIFPANFLILDCEVSIIIGRPFLITGRALVDMEKGQMRFRLNSEEVTFNICRSIKQESDLKSMSVVNHIMDRGSDVSIEVRLGVDALTVVMMNFEGDDIEDYN</sequence>
<protein>
    <submittedName>
        <fullName evidence="2">Uncharacterized protein</fullName>
    </submittedName>
</protein>
<accession>A0AAV9K2Q2</accession>
<reference evidence="2 3" key="1">
    <citation type="submission" date="2023-10" db="EMBL/GenBank/DDBJ databases">
        <title>Genome-Wide Identification Analysis in wild type Solanum Pinnatisectum Reveals Some Genes Defensing Phytophthora Infestans.</title>
        <authorList>
            <person name="Sun C."/>
        </authorList>
    </citation>
    <scope>NUCLEOTIDE SEQUENCE [LARGE SCALE GENOMIC DNA]</scope>
    <source>
        <strain evidence="2">LQN</strain>
        <tissue evidence="2">Leaf</tissue>
    </source>
</reference>
<dbReference type="Gene3D" id="2.40.70.10">
    <property type="entry name" value="Acid Proteases"/>
    <property type="match status" value="1"/>
</dbReference>
<dbReference type="PANTHER" id="PTHR33067:SF9">
    <property type="entry name" value="RNA-DIRECTED DNA POLYMERASE"/>
    <property type="match status" value="1"/>
</dbReference>
<dbReference type="PANTHER" id="PTHR33067">
    <property type="entry name" value="RNA-DIRECTED DNA POLYMERASE-RELATED"/>
    <property type="match status" value="1"/>
</dbReference>
<feature type="compositionally biased region" description="Polar residues" evidence="1">
    <location>
        <begin position="56"/>
        <end position="74"/>
    </location>
</feature>
<organism evidence="2 3">
    <name type="scientific">Solanum pinnatisectum</name>
    <name type="common">tansyleaf nightshade</name>
    <dbReference type="NCBI Taxonomy" id="50273"/>
    <lineage>
        <taxon>Eukaryota</taxon>
        <taxon>Viridiplantae</taxon>
        <taxon>Streptophyta</taxon>
        <taxon>Embryophyta</taxon>
        <taxon>Tracheophyta</taxon>
        <taxon>Spermatophyta</taxon>
        <taxon>Magnoliopsida</taxon>
        <taxon>eudicotyledons</taxon>
        <taxon>Gunneridae</taxon>
        <taxon>Pentapetalae</taxon>
        <taxon>asterids</taxon>
        <taxon>lamiids</taxon>
        <taxon>Solanales</taxon>
        <taxon>Solanaceae</taxon>
        <taxon>Solanoideae</taxon>
        <taxon>Solaneae</taxon>
        <taxon>Solanum</taxon>
    </lineage>
</organism>
<evidence type="ECO:0000313" key="3">
    <source>
        <dbReference type="Proteomes" id="UP001311915"/>
    </source>
</evidence>
<dbReference type="Proteomes" id="UP001311915">
    <property type="component" value="Unassembled WGS sequence"/>
</dbReference>
<evidence type="ECO:0000313" key="2">
    <source>
        <dbReference type="EMBL" id="KAK4707421.1"/>
    </source>
</evidence>
<comment type="caution">
    <text evidence="2">The sequence shown here is derived from an EMBL/GenBank/DDBJ whole genome shotgun (WGS) entry which is preliminary data.</text>
</comment>
<keyword evidence="3" id="KW-1185">Reference proteome</keyword>
<dbReference type="EMBL" id="JAWPEI010000015">
    <property type="protein sequence ID" value="KAK4707421.1"/>
    <property type="molecule type" value="Genomic_DNA"/>
</dbReference>
<feature type="region of interest" description="Disordered" evidence="1">
    <location>
        <begin position="56"/>
        <end position="77"/>
    </location>
</feature>
<dbReference type="AlphaFoldDB" id="A0AAV9K2Q2"/>
<gene>
    <name evidence="2" type="ORF">R3W88_033022</name>
</gene>
<name>A0AAV9K2Q2_9SOLN</name>
<evidence type="ECO:0000256" key="1">
    <source>
        <dbReference type="SAM" id="MobiDB-lite"/>
    </source>
</evidence>
<dbReference type="CDD" id="cd00303">
    <property type="entry name" value="retropepsin_like"/>
    <property type="match status" value="1"/>
</dbReference>
<proteinExistence type="predicted"/>
<dbReference type="InterPro" id="IPR021109">
    <property type="entry name" value="Peptidase_aspartic_dom_sf"/>
</dbReference>